<dbReference type="EMBL" id="LAZR01000487">
    <property type="protein sequence ID" value="KKN66892.1"/>
    <property type="molecule type" value="Genomic_DNA"/>
</dbReference>
<gene>
    <name evidence="1" type="ORF">LCGC14_0466670</name>
</gene>
<organism evidence="1">
    <name type="scientific">marine sediment metagenome</name>
    <dbReference type="NCBI Taxonomy" id="412755"/>
    <lineage>
        <taxon>unclassified sequences</taxon>
        <taxon>metagenomes</taxon>
        <taxon>ecological metagenomes</taxon>
    </lineage>
</organism>
<comment type="caution">
    <text evidence="1">The sequence shown here is derived from an EMBL/GenBank/DDBJ whole genome shotgun (WGS) entry which is preliminary data.</text>
</comment>
<proteinExistence type="predicted"/>
<reference evidence="1" key="1">
    <citation type="journal article" date="2015" name="Nature">
        <title>Complex archaea that bridge the gap between prokaryotes and eukaryotes.</title>
        <authorList>
            <person name="Spang A."/>
            <person name="Saw J.H."/>
            <person name="Jorgensen S.L."/>
            <person name="Zaremba-Niedzwiedzka K."/>
            <person name="Martijn J."/>
            <person name="Lind A.E."/>
            <person name="van Eijk R."/>
            <person name="Schleper C."/>
            <person name="Guy L."/>
            <person name="Ettema T.J."/>
        </authorList>
    </citation>
    <scope>NUCLEOTIDE SEQUENCE</scope>
</reference>
<accession>A0A0F9SWA0</accession>
<name>A0A0F9SWA0_9ZZZZ</name>
<sequence>MTGQTDAAEYSTGFSSPAKRAFAITPSDTDKLPFVTRAIYVGKTGDIKMCLIDDEDPVIFAGIKVGTVLAVRASRVFATGTTATDLVGLF</sequence>
<evidence type="ECO:0000313" key="1">
    <source>
        <dbReference type="EMBL" id="KKN66892.1"/>
    </source>
</evidence>
<protein>
    <submittedName>
        <fullName evidence="1">Uncharacterized protein</fullName>
    </submittedName>
</protein>
<dbReference type="AlphaFoldDB" id="A0A0F9SWA0"/>